<dbReference type="PANTHER" id="PTHR48106">
    <property type="entry name" value="QUINONE OXIDOREDUCTASE PIG3-RELATED"/>
    <property type="match status" value="1"/>
</dbReference>
<sequence length="328" mass="33627">MKAVVQSCPGAADTLSLGDMPIPEPGPGQLRLRVRAAGVNRADVMQREGHYPPPPGASAILGLEVAGEIDAIGAGVTGFVPGERIAALVSGGGYAEFALVSASLAMRLPAGMGFVEAASLPEAWMTAWLNLRELGDLHVGQRVLIHAGASGVGAAAIQLARLSGATVLTTAGSDEKCAFCESLGASLAINYRTTDVAGAVRAAGKVDLILDPVGGATLGPNLACLNQDGKLVLIAFMAGRSTELDLGQLLMKRLTVIGSTLRNRDPVTKARLAARVQDTVIPAIVAGDVRATVDRTFPLAEVAAAHRYLESNQNRGKVVLTVAAASTV</sequence>
<proteinExistence type="predicted"/>
<evidence type="ECO:0000256" key="2">
    <source>
        <dbReference type="ARBA" id="ARBA00023002"/>
    </source>
</evidence>
<organism evidence="3 4">
    <name type="scientific">Laribacter hongkongensis</name>
    <dbReference type="NCBI Taxonomy" id="168471"/>
    <lineage>
        <taxon>Bacteria</taxon>
        <taxon>Pseudomonadati</taxon>
        <taxon>Pseudomonadota</taxon>
        <taxon>Betaproteobacteria</taxon>
        <taxon>Neisseriales</taxon>
        <taxon>Aquaspirillaceae</taxon>
        <taxon>Laribacter</taxon>
    </lineage>
</organism>
<dbReference type="InterPro" id="IPR020843">
    <property type="entry name" value="ER"/>
</dbReference>
<dbReference type="GO" id="GO:0070402">
    <property type="term" value="F:NADPH binding"/>
    <property type="evidence" value="ECO:0007669"/>
    <property type="project" value="TreeGrafter"/>
</dbReference>
<keyword evidence="2" id="KW-0560">Oxidoreductase</keyword>
<dbReference type="SUPFAM" id="SSF51735">
    <property type="entry name" value="NAD(P)-binding Rossmann-fold domains"/>
    <property type="match status" value="1"/>
</dbReference>
<evidence type="ECO:0000256" key="1">
    <source>
        <dbReference type="ARBA" id="ARBA00022857"/>
    </source>
</evidence>
<dbReference type="Pfam" id="PF00107">
    <property type="entry name" value="ADH_zinc_N"/>
    <property type="match status" value="1"/>
</dbReference>
<keyword evidence="1" id="KW-0521">NADP</keyword>
<dbReference type="InterPro" id="IPR013149">
    <property type="entry name" value="ADH-like_C"/>
</dbReference>
<dbReference type="GO" id="GO:0016651">
    <property type="term" value="F:oxidoreductase activity, acting on NAD(P)H"/>
    <property type="evidence" value="ECO:0007669"/>
    <property type="project" value="TreeGrafter"/>
</dbReference>
<evidence type="ECO:0000313" key="3">
    <source>
        <dbReference type="EMBL" id="ASJ25058.1"/>
    </source>
</evidence>
<dbReference type="RefSeq" id="WP_088861972.1">
    <property type="nucleotide sequence ID" value="NZ_CP022115.1"/>
</dbReference>
<dbReference type="Gene3D" id="3.90.180.10">
    <property type="entry name" value="Medium-chain alcohol dehydrogenases, catalytic domain"/>
    <property type="match status" value="1"/>
</dbReference>
<accession>A0A248LJZ0</accession>
<dbReference type="Proteomes" id="UP000197424">
    <property type="component" value="Chromosome"/>
</dbReference>
<dbReference type="NCBIfam" id="TIGR02824">
    <property type="entry name" value="quinone_pig3"/>
    <property type="match status" value="1"/>
</dbReference>
<dbReference type="InterPro" id="IPR036291">
    <property type="entry name" value="NAD(P)-bd_dom_sf"/>
</dbReference>
<dbReference type="CDD" id="cd05276">
    <property type="entry name" value="p53_inducible_oxidoreductase"/>
    <property type="match status" value="1"/>
</dbReference>
<dbReference type="AlphaFoldDB" id="A0A248LJZ0"/>
<dbReference type="InterPro" id="IPR011032">
    <property type="entry name" value="GroES-like_sf"/>
</dbReference>
<dbReference type="EMBL" id="CP022115">
    <property type="protein sequence ID" value="ASJ25058.1"/>
    <property type="molecule type" value="Genomic_DNA"/>
</dbReference>
<dbReference type="Pfam" id="PF08240">
    <property type="entry name" value="ADH_N"/>
    <property type="match status" value="1"/>
</dbReference>
<protein>
    <submittedName>
        <fullName evidence="3">Putative quinone oxidoreductase</fullName>
    </submittedName>
</protein>
<evidence type="ECO:0000313" key="4">
    <source>
        <dbReference type="Proteomes" id="UP000197424"/>
    </source>
</evidence>
<gene>
    <name evidence="3" type="ORF">LHGZ1_2227</name>
</gene>
<dbReference type="InterPro" id="IPR013154">
    <property type="entry name" value="ADH-like_N"/>
</dbReference>
<dbReference type="Gene3D" id="3.40.50.720">
    <property type="entry name" value="NAD(P)-binding Rossmann-like Domain"/>
    <property type="match status" value="1"/>
</dbReference>
<dbReference type="InterPro" id="IPR014189">
    <property type="entry name" value="Quinone_OxRdtase_PIG3"/>
</dbReference>
<dbReference type="PANTHER" id="PTHR48106:SF18">
    <property type="entry name" value="QUINONE OXIDOREDUCTASE PIG3"/>
    <property type="match status" value="1"/>
</dbReference>
<reference evidence="4" key="1">
    <citation type="submission" date="2017-06" db="EMBL/GenBank/DDBJ databases">
        <title>Whole genome sequence of Laribacter hongkongensis LHGZ1.</title>
        <authorList>
            <person name="Chen D."/>
            <person name="Wu H."/>
            <person name="Chen J."/>
        </authorList>
    </citation>
    <scope>NUCLEOTIDE SEQUENCE [LARGE SCALE GENOMIC DNA]</scope>
    <source>
        <strain evidence="4">LHGZ1</strain>
    </source>
</reference>
<dbReference type="OrthoDB" id="9780520at2"/>
<name>A0A248LJZ0_9NEIS</name>
<dbReference type="SMART" id="SM00829">
    <property type="entry name" value="PKS_ER"/>
    <property type="match status" value="1"/>
</dbReference>
<dbReference type="SUPFAM" id="SSF50129">
    <property type="entry name" value="GroES-like"/>
    <property type="match status" value="1"/>
</dbReference>